<evidence type="ECO:0000256" key="1">
    <source>
        <dbReference type="ARBA" id="ARBA00004123"/>
    </source>
</evidence>
<feature type="compositionally biased region" description="Basic and acidic residues" evidence="6">
    <location>
        <begin position="232"/>
        <end position="242"/>
    </location>
</feature>
<evidence type="ECO:0000259" key="7">
    <source>
        <dbReference type="PROSITE" id="PS50048"/>
    </source>
</evidence>
<proteinExistence type="predicted"/>
<dbReference type="PROSITE" id="PS50048">
    <property type="entry name" value="ZN2_CY6_FUNGAL_2"/>
    <property type="match status" value="1"/>
</dbReference>
<evidence type="ECO:0000313" key="9">
    <source>
        <dbReference type="Proteomes" id="UP001164286"/>
    </source>
</evidence>
<feature type="region of interest" description="Disordered" evidence="6">
    <location>
        <begin position="110"/>
        <end position="131"/>
    </location>
</feature>
<dbReference type="EMBL" id="JAKWFO010000004">
    <property type="protein sequence ID" value="KAI9637455.1"/>
    <property type="molecule type" value="Genomic_DNA"/>
</dbReference>
<feature type="region of interest" description="Disordered" evidence="6">
    <location>
        <begin position="232"/>
        <end position="285"/>
    </location>
</feature>
<feature type="region of interest" description="Disordered" evidence="6">
    <location>
        <begin position="1"/>
        <end position="24"/>
    </location>
</feature>
<feature type="domain" description="Zn(2)-C6 fungal-type" evidence="7">
    <location>
        <begin position="26"/>
        <end position="57"/>
    </location>
</feature>
<dbReference type="GeneID" id="77731597"/>
<evidence type="ECO:0000313" key="8">
    <source>
        <dbReference type="EMBL" id="KAI9637455.1"/>
    </source>
</evidence>
<keyword evidence="5" id="KW-0539">Nucleus</keyword>
<reference evidence="8" key="1">
    <citation type="journal article" date="2022" name="G3 (Bethesda)">
        <title>High quality genome of the basidiomycete yeast Dioszegia hungarica PDD-24b-2 isolated from cloud water.</title>
        <authorList>
            <person name="Jarrige D."/>
            <person name="Haridas S."/>
            <person name="Bleykasten-Grosshans C."/>
            <person name="Joly M."/>
            <person name="Nadalig T."/>
            <person name="Sancelme M."/>
            <person name="Vuilleumier S."/>
            <person name="Grigoriev I.V."/>
            <person name="Amato P."/>
            <person name="Bringel F."/>
        </authorList>
    </citation>
    <scope>NUCLEOTIDE SEQUENCE</scope>
    <source>
        <strain evidence="8">PDD-24b-2</strain>
    </source>
</reference>
<evidence type="ECO:0000256" key="3">
    <source>
        <dbReference type="ARBA" id="ARBA00023125"/>
    </source>
</evidence>
<feature type="compositionally biased region" description="Pro residues" evidence="6">
    <location>
        <begin position="112"/>
        <end position="129"/>
    </location>
</feature>
<dbReference type="AlphaFoldDB" id="A0AA38LVK5"/>
<dbReference type="Gene3D" id="4.10.240.10">
    <property type="entry name" value="Zn(2)-C6 fungal-type DNA-binding domain"/>
    <property type="match status" value="1"/>
</dbReference>
<dbReference type="CDD" id="cd12148">
    <property type="entry name" value="fungal_TF_MHR"/>
    <property type="match status" value="1"/>
</dbReference>
<dbReference type="Pfam" id="PF00172">
    <property type="entry name" value="Zn_clus"/>
    <property type="match status" value="1"/>
</dbReference>
<gene>
    <name evidence="8" type="ORF">MKK02DRAFT_43377</name>
</gene>
<dbReference type="GO" id="GO:0000976">
    <property type="term" value="F:transcription cis-regulatory region binding"/>
    <property type="evidence" value="ECO:0007669"/>
    <property type="project" value="TreeGrafter"/>
</dbReference>
<dbReference type="GO" id="GO:0008270">
    <property type="term" value="F:zinc ion binding"/>
    <property type="evidence" value="ECO:0007669"/>
    <property type="project" value="InterPro"/>
</dbReference>
<dbReference type="RefSeq" id="XP_052947232.1">
    <property type="nucleotide sequence ID" value="XM_053092392.1"/>
</dbReference>
<feature type="compositionally biased region" description="Low complexity" evidence="6">
    <location>
        <begin position="274"/>
        <end position="284"/>
    </location>
</feature>
<dbReference type="SMART" id="SM00066">
    <property type="entry name" value="GAL4"/>
    <property type="match status" value="1"/>
</dbReference>
<keyword evidence="9" id="KW-1185">Reference proteome</keyword>
<dbReference type="CDD" id="cd00067">
    <property type="entry name" value="GAL4"/>
    <property type="match status" value="1"/>
</dbReference>
<dbReference type="InterPro" id="IPR001138">
    <property type="entry name" value="Zn2Cys6_DnaBD"/>
</dbReference>
<keyword evidence="4" id="KW-0804">Transcription</keyword>
<feature type="compositionally biased region" description="Basic and acidic residues" evidence="6">
    <location>
        <begin position="257"/>
        <end position="273"/>
    </location>
</feature>
<accession>A0AA38LVK5</accession>
<dbReference type="PROSITE" id="PS00463">
    <property type="entry name" value="ZN2_CY6_FUNGAL_1"/>
    <property type="match status" value="1"/>
</dbReference>
<dbReference type="PANTHER" id="PTHR31845">
    <property type="entry name" value="FINGER DOMAIN PROTEIN, PUTATIVE-RELATED"/>
    <property type="match status" value="1"/>
</dbReference>
<sequence length="860" mass="93864">MEHALGGDAAGQEDENKKDGSVPGNACDYCRRLKMKCLGKENPPCQRCRGAKKPCTFGAEAKVKQPSGTQAIDKRLQGLEDQMGWIQSSLQAMIHNQQAMGMGGMPGAMRGPGPPGSAMPQQPWPPSQPTPMTAAMPYPPHTYPALPGMMNQTPPMFNPSPTSYPAQASPFQSRPSGSQTALPPRPPSPRVRPRHPLETPDENTDASPDIPLRSLASRLEVARLVADGHVLSAEDEHGREPLSRQMSPSPDAVSFGHEPDGRPVKRARFESDASAKSGKSATGAVKPKGLRQAMPTQKGDLARAFNDPVDMGMCSDEEGRKLVDLFFSACHPFIPVYDPNIDTWDSLRHRSPFSVSVLMLVGKHVEDAGGPPSALQLRCKEHAELIGKSTVFSPVANVEAVQALMVLSCWGDTVWRPGHLAFSIAVDMGLYRCLPYLAETGMGAGKDPQSLEEERSLVIGARVWIALFKLRYEMAYNHGRPVLMTDDDTLMFARKFLEHPLSCPSDSRLVASCELLALRLSLHQPLSYRPSVPVVNLDAKLVEADRDVEDWFRYWDSFYESHGLPIGHFLRESLISQMCHAILYANMRVLHTVKDRKSAAALPEHRRSRVEDAVRAAQRLIDMTLRGKQYKTTFIYANHYQHVGVAFTARTLIRLASLFPDIVDLRQASRDLEQLVSLLSQVPGFQTGQMIEEVLRRARRKRVLPPLSKPPSPRMGHQRLHGVAAGVGQHGMGQYSSDRTSLGGGYNPAEQQAGMGTGYSPDVGSVDSQPMFDFGLAEELLAGPVAAIPGASVQTTDPGVMDPLFDPNLWFSFFPNAAAEFGGGQGGAGQTHGALNEQQRFEAGATDPFAFNGNGDAPLW</sequence>
<dbReference type="SUPFAM" id="SSF57701">
    <property type="entry name" value="Zn2/Cys6 DNA-binding domain"/>
    <property type="match status" value="1"/>
</dbReference>
<keyword evidence="3" id="KW-0238">DNA-binding</keyword>
<comment type="subcellular location">
    <subcellularLocation>
        <location evidence="1">Nucleus</location>
    </subcellularLocation>
</comment>
<comment type="caution">
    <text evidence="8">The sequence shown here is derived from an EMBL/GenBank/DDBJ whole genome shotgun (WGS) entry which is preliminary data.</text>
</comment>
<dbReference type="InterPro" id="IPR051089">
    <property type="entry name" value="prtT"/>
</dbReference>
<dbReference type="InterPro" id="IPR036864">
    <property type="entry name" value="Zn2-C6_fun-type_DNA-bd_sf"/>
</dbReference>
<dbReference type="GO" id="GO:0005634">
    <property type="term" value="C:nucleus"/>
    <property type="evidence" value="ECO:0007669"/>
    <property type="project" value="UniProtKB-SubCell"/>
</dbReference>
<organism evidence="8 9">
    <name type="scientific">Dioszegia hungarica</name>
    <dbReference type="NCBI Taxonomy" id="4972"/>
    <lineage>
        <taxon>Eukaryota</taxon>
        <taxon>Fungi</taxon>
        <taxon>Dikarya</taxon>
        <taxon>Basidiomycota</taxon>
        <taxon>Agaricomycotina</taxon>
        <taxon>Tremellomycetes</taxon>
        <taxon>Tremellales</taxon>
        <taxon>Bulleribasidiaceae</taxon>
        <taxon>Dioszegia</taxon>
    </lineage>
</organism>
<dbReference type="PANTHER" id="PTHR31845:SF17">
    <property type="entry name" value="ZN(II)2CYS6 TRANSCRIPTION FACTOR (EUROFUNG)"/>
    <property type="match status" value="1"/>
</dbReference>
<feature type="compositionally biased region" description="Polar residues" evidence="6">
    <location>
        <begin position="150"/>
        <end position="181"/>
    </location>
</feature>
<evidence type="ECO:0000256" key="6">
    <source>
        <dbReference type="SAM" id="MobiDB-lite"/>
    </source>
</evidence>
<keyword evidence="2" id="KW-0805">Transcription regulation</keyword>
<evidence type="ECO:0000256" key="2">
    <source>
        <dbReference type="ARBA" id="ARBA00023015"/>
    </source>
</evidence>
<feature type="region of interest" description="Disordered" evidence="6">
    <location>
        <begin position="145"/>
        <end position="210"/>
    </location>
</feature>
<dbReference type="GO" id="GO:0000981">
    <property type="term" value="F:DNA-binding transcription factor activity, RNA polymerase II-specific"/>
    <property type="evidence" value="ECO:0007669"/>
    <property type="project" value="InterPro"/>
</dbReference>
<evidence type="ECO:0000256" key="4">
    <source>
        <dbReference type="ARBA" id="ARBA00023163"/>
    </source>
</evidence>
<dbReference type="Proteomes" id="UP001164286">
    <property type="component" value="Unassembled WGS sequence"/>
</dbReference>
<evidence type="ECO:0000256" key="5">
    <source>
        <dbReference type="ARBA" id="ARBA00023242"/>
    </source>
</evidence>
<name>A0AA38LVK5_9TREE</name>
<protein>
    <recommendedName>
        <fullName evidence="7">Zn(2)-C6 fungal-type domain-containing protein</fullName>
    </recommendedName>
</protein>